<comment type="caution">
    <text evidence="7">The sequence shown here is derived from an EMBL/GenBank/DDBJ whole genome shotgun (WGS) entry which is preliminary data.</text>
</comment>
<dbReference type="STRING" id="1167632.GCA_000286335_00919"/>
<evidence type="ECO:0000256" key="1">
    <source>
        <dbReference type="ARBA" id="ARBA00004141"/>
    </source>
</evidence>
<dbReference type="EMBL" id="PZFK01000003">
    <property type="protein sequence ID" value="PTI30816.1"/>
    <property type="molecule type" value="Genomic_DNA"/>
</dbReference>
<keyword evidence="3 6" id="KW-0812">Transmembrane</keyword>
<feature type="transmembrane region" description="Helical" evidence="6">
    <location>
        <begin position="105"/>
        <end position="123"/>
    </location>
</feature>
<name>A0A2T4PWE6_9STAP</name>
<keyword evidence="4 6" id="KW-1133">Transmembrane helix</keyword>
<dbReference type="Proteomes" id="UP000241209">
    <property type="component" value="Unassembled WGS sequence"/>
</dbReference>
<dbReference type="InterPro" id="IPR002781">
    <property type="entry name" value="TM_pro_TauE-like"/>
</dbReference>
<dbReference type="PANTHER" id="PTHR43701:SF2">
    <property type="entry name" value="MEMBRANE TRANSPORTER PROTEIN YJNA-RELATED"/>
    <property type="match status" value="1"/>
</dbReference>
<feature type="transmembrane region" description="Helical" evidence="6">
    <location>
        <begin position="152"/>
        <end position="175"/>
    </location>
</feature>
<proteinExistence type="inferred from homology"/>
<dbReference type="AlphaFoldDB" id="A0A2T4PWE6"/>
<evidence type="ECO:0000313" key="7">
    <source>
        <dbReference type="EMBL" id="PTI30816.1"/>
    </source>
</evidence>
<dbReference type="PANTHER" id="PTHR43701">
    <property type="entry name" value="MEMBRANE TRANSPORTER PROTEIN MJ0441-RELATED"/>
    <property type="match status" value="1"/>
</dbReference>
<feature type="transmembrane region" description="Helical" evidence="6">
    <location>
        <begin position="6"/>
        <end position="37"/>
    </location>
</feature>
<sequence>MAYLVLVIIGVLSAIIGALVGIGGGIIIVPSLVYFGIDHDLLSGMTPQRAIGTSSVILITTGLTATLGYLKTKQVDVKNGLIFLIGIIPGALVGAYLSKYFTLNSFNLYFGIFLIFISIILMIRNHVKPIKYFQQEKYLKSFTDRYGKEHKYGIPPVAAVVSAFIVGITTGLFGIGGGALMTPLMIIVFKFPPHVAVGTSMMMIFFSSLSSSVSHVWQGNVLWVHAIVLIISSYFGAKIGVRINSRMKSDTVVLILRITMLILGIYLIIKSVL</sequence>
<keyword evidence="5 6" id="KW-0472">Membrane</keyword>
<evidence type="ECO:0000256" key="6">
    <source>
        <dbReference type="RuleBase" id="RU363041"/>
    </source>
</evidence>
<dbReference type="Pfam" id="PF01925">
    <property type="entry name" value="TauE"/>
    <property type="match status" value="1"/>
</dbReference>
<feature type="transmembrane region" description="Helical" evidence="6">
    <location>
        <begin position="221"/>
        <end position="239"/>
    </location>
</feature>
<feature type="transmembrane region" description="Helical" evidence="6">
    <location>
        <begin position="251"/>
        <end position="269"/>
    </location>
</feature>
<dbReference type="GO" id="GO:0005886">
    <property type="term" value="C:plasma membrane"/>
    <property type="evidence" value="ECO:0007669"/>
    <property type="project" value="UniProtKB-SubCell"/>
</dbReference>
<accession>A0A2T4PWE6</accession>
<reference evidence="7 8" key="1">
    <citation type="journal article" date="2016" name="Front. Microbiol.">
        <title>Comprehensive Phylogenetic Analysis of Bovine Non-aureus Staphylococci Species Based on Whole-Genome Sequencing.</title>
        <authorList>
            <person name="Naushad S."/>
            <person name="Barkema H.W."/>
            <person name="Luby C."/>
            <person name="Condas L.A."/>
            <person name="Nobrega D.B."/>
            <person name="Carson D.A."/>
            <person name="De Buck J."/>
        </authorList>
    </citation>
    <scope>NUCLEOTIDE SEQUENCE [LARGE SCALE GENOMIC DNA]</scope>
    <source>
        <strain evidence="7 8">SNUC 2204</strain>
    </source>
</reference>
<feature type="transmembrane region" description="Helical" evidence="6">
    <location>
        <begin position="49"/>
        <end position="69"/>
    </location>
</feature>
<dbReference type="RefSeq" id="WP_107556636.1">
    <property type="nucleotide sequence ID" value="NZ_PZFF01000011.1"/>
</dbReference>
<dbReference type="InterPro" id="IPR051598">
    <property type="entry name" value="TSUP/Inactive_protease-like"/>
</dbReference>
<comment type="subcellular location">
    <subcellularLocation>
        <location evidence="6">Cell membrane</location>
        <topology evidence="6">Multi-pass membrane protein</topology>
    </subcellularLocation>
    <subcellularLocation>
        <location evidence="1">Membrane</location>
        <topology evidence="1">Multi-pass membrane protein</topology>
    </subcellularLocation>
</comment>
<evidence type="ECO:0000256" key="2">
    <source>
        <dbReference type="ARBA" id="ARBA00009142"/>
    </source>
</evidence>
<comment type="similarity">
    <text evidence="2 6">Belongs to the 4-toluene sulfonate uptake permease (TSUP) (TC 2.A.102) family.</text>
</comment>
<feature type="transmembrane region" description="Helical" evidence="6">
    <location>
        <begin position="187"/>
        <end position="209"/>
    </location>
</feature>
<protein>
    <recommendedName>
        <fullName evidence="6">Probable membrane transporter protein</fullName>
    </recommendedName>
</protein>
<evidence type="ECO:0000313" key="8">
    <source>
        <dbReference type="Proteomes" id="UP000241209"/>
    </source>
</evidence>
<gene>
    <name evidence="7" type="ORF">BU072_02165</name>
</gene>
<organism evidence="7 8">
    <name type="scientific">Mammaliicoccus vitulinus</name>
    <dbReference type="NCBI Taxonomy" id="71237"/>
    <lineage>
        <taxon>Bacteria</taxon>
        <taxon>Bacillati</taxon>
        <taxon>Bacillota</taxon>
        <taxon>Bacilli</taxon>
        <taxon>Bacillales</taxon>
        <taxon>Staphylococcaceae</taxon>
        <taxon>Mammaliicoccus</taxon>
    </lineage>
</organism>
<evidence type="ECO:0000256" key="5">
    <source>
        <dbReference type="ARBA" id="ARBA00023136"/>
    </source>
</evidence>
<evidence type="ECO:0000256" key="4">
    <source>
        <dbReference type="ARBA" id="ARBA00022989"/>
    </source>
</evidence>
<feature type="transmembrane region" description="Helical" evidence="6">
    <location>
        <begin position="81"/>
        <end position="98"/>
    </location>
</feature>
<dbReference type="OrthoDB" id="9780109at2"/>
<evidence type="ECO:0000256" key="3">
    <source>
        <dbReference type="ARBA" id="ARBA00022692"/>
    </source>
</evidence>
<keyword evidence="6" id="KW-1003">Cell membrane</keyword>